<sequence>MLPSFTVTGFLPLGRFSVSFGDAESLLVSAPEFADSATRTGLWDGLHDYLDRFLTLEDTYHDVLQGLPLIHRLWLGGSFVSTKVDPGNIDATLLIDVRAERAVRGRPGSKWLTDAFKSRDSIRRKYGVSPVRVGYQPVGHVFRPEHMTAEERTYFMHRGVWDDWWQRCRLPDQADRSPSEASAVPARGYLEVRL</sequence>
<accession>A0A7W3QWJ8</accession>
<dbReference type="Proteomes" id="UP000316215">
    <property type="component" value="Chromosome"/>
</dbReference>
<name>A0A514JSA6_9ACTN</name>
<evidence type="ECO:0000313" key="4">
    <source>
        <dbReference type="Proteomes" id="UP000530412"/>
    </source>
</evidence>
<accession>A0A514JSA6</accession>
<dbReference type="InterPro" id="IPR053860">
    <property type="entry name" value="DUF6932"/>
</dbReference>
<protein>
    <submittedName>
        <fullName evidence="2">Uncharacterized protein</fullName>
    </submittedName>
</protein>
<dbReference type="EMBL" id="JACJIE010000012">
    <property type="protein sequence ID" value="MBA8946229.1"/>
    <property type="molecule type" value="Genomic_DNA"/>
</dbReference>
<gene>
    <name evidence="2" type="ORF">CD934_13295</name>
    <name evidence="1" type="ORF">FHS33_004681</name>
</gene>
<dbReference type="Proteomes" id="UP000530412">
    <property type="component" value="Unassembled WGS sequence"/>
</dbReference>
<evidence type="ECO:0000313" key="3">
    <source>
        <dbReference type="Proteomes" id="UP000316215"/>
    </source>
</evidence>
<evidence type="ECO:0000313" key="1">
    <source>
        <dbReference type="EMBL" id="MBA8946229.1"/>
    </source>
</evidence>
<dbReference type="KEGG" id="sast:CD934_13295"/>
<dbReference type="Pfam" id="PF22014">
    <property type="entry name" value="DUF6932"/>
    <property type="match status" value="1"/>
</dbReference>
<keyword evidence="3" id="KW-1185">Reference proteome</keyword>
<reference evidence="2 3" key="1">
    <citation type="submission" date="2017-07" db="EMBL/GenBank/DDBJ databases">
        <title>The Complete Genome of Streptomyces asterosporus-ZSY.</title>
        <authorList>
            <person name="Zhang S."/>
        </authorList>
    </citation>
    <scope>NUCLEOTIDE SEQUENCE [LARGE SCALE GENOMIC DNA]</scope>
    <source>
        <strain evidence="2 3">DSM 41452</strain>
    </source>
</reference>
<organism evidence="2 3">
    <name type="scientific">Streptomyces calvus</name>
    <dbReference type="NCBI Taxonomy" id="67282"/>
    <lineage>
        <taxon>Bacteria</taxon>
        <taxon>Bacillati</taxon>
        <taxon>Actinomycetota</taxon>
        <taxon>Actinomycetes</taxon>
        <taxon>Kitasatosporales</taxon>
        <taxon>Streptomycetaceae</taxon>
        <taxon>Streptomyces</taxon>
    </lineage>
</organism>
<dbReference type="AlphaFoldDB" id="A0A514JSA6"/>
<dbReference type="RefSeq" id="WP_142194643.1">
    <property type="nucleotide sequence ID" value="NZ_BMSU01000004.1"/>
</dbReference>
<evidence type="ECO:0000313" key="2">
    <source>
        <dbReference type="EMBL" id="QDI69568.1"/>
    </source>
</evidence>
<dbReference type="EMBL" id="CP022310">
    <property type="protein sequence ID" value="QDI69568.1"/>
    <property type="molecule type" value="Genomic_DNA"/>
</dbReference>
<reference evidence="1 4" key="2">
    <citation type="submission" date="2020-08" db="EMBL/GenBank/DDBJ databases">
        <title>Genomic Encyclopedia of Type Strains, Phase III (KMG-III): the genomes of soil and plant-associated and newly described type strains.</title>
        <authorList>
            <person name="Whitman W."/>
        </authorList>
    </citation>
    <scope>NUCLEOTIDE SEQUENCE [LARGE SCALE GENOMIC DNA]</scope>
    <source>
        <strain evidence="1 4">CECT 3271</strain>
    </source>
</reference>
<dbReference type="OrthoDB" id="4578284at2"/>
<proteinExistence type="predicted"/>